<dbReference type="Proteomes" id="UP000594463">
    <property type="component" value="Chromosome"/>
</dbReference>
<dbReference type="RefSeq" id="WP_218111921.1">
    <property type="nucleotide sequence ID" value="NZ_CP065383.1"/>
</dbReference>
<dbReference type="KEGG" id="alam:RT761_02675"/>
<sequence length="190" mass="21202">MFPQKVVSTLLIIALIIGLIINYLIFSPAAFAEIYSGPTIRVRAIIKPYINITINSPVTFQSNFPDNIPVVLFDCNQGPGTYLALYPLTFNIVSNQGFQLQFEASELKNVQNPNYSIPLEQLSVSFKDQSSSINTNTNTFSSFEKGKKMVVFETPIGKIFTAECNFQLNITPENKAGIYDGSIFVEVFTY</sequence>
<evidence type="ECO:0000256" key="1">
    <source>
        <dbReference type="SAM" id="Phobius"/>
    </source>
</evidence>
<feature type="transmembrane region" description="Helical" evidence="1">
    <location>
        <begin position="6"/>
        <end position="26"/>
    </location>
</feature>
<proteinExistence type="predicted"/>
<name>A0A7T1AP09_ATRLM</name>
<dbReference type="AlphaFoldDB" id="A0A7T1AP09"/>
<protein>
    <recommendedName>
        <fullName evidence="4">DUF4402 domain-containing protein</fullName>
    </recommendedName>
</protein>
<accession>A0A7T1AP09</accession>
<gene>
    <name evidence="2" type="ORF">RT761_02675</name>
</gene>
<evidence type="ECO:0000313" key="3">
    <source>
        <dbReference type="Proteomes" id="UP000594463"/>
    </source>
</evidence>
<dbReference type="EMBL" id="CP065383">
    <property type="protein sequence ID" value="QPM69442.1"/>
    <property type="molecule type" value="Genomic_DNA"/>
</dbReference>
<keyword evidence="3" id="KW-1185">Reference proteome</keyword>
<evidence type="ECO:0008006" key="4">
    <source>
        <dbReference type="Google" id="ProtNLM"/>
    </source>
</evidence>
<evidence type="ECO:0000313" key="2">
    <source>
        <dbReference type="EMBL" id="QPM69442.1"/>
    </source>
</evidence>
<keyword evidence="1" id="KW-0472">Membrane</keyword>
<keyword evidence="1" id="KW-1133">Transmembrane helix</keyword>
<keyword evidence="1" id="KW-0812">Transmembrane</keyword>
<reference evidence="2 3" key="1">
    <citation type="journal article" date="2021" name="Nat. Commun.">
        <title>Isolation of a member of the candidate phylum Atribacteria reveals a unique cell membrane structure.</title>
        <authorList>
            <person name="Taiki K."/>
            <person name="Nobu M.K."/>
            <person name="Kusada H."/>
            <person name="Meng X.-Y."/>
            <person name="Hosoki N."/>
            <person name="Uematsu K."/>
            <person name="Yoshioka H."/>
            <person name="Kamagata Y."/>
            <person name="Tamaki H."/>
        </authorList>
    </citation>
    <scope>NUCLEOTIDE SEQUENCE [LARGE SCALE GENOMIC DNA]</scope>
    <source>
        <strain evidence="2 3">RT761</strain>
    </source>
</reference>
<organism evidence="2 3">
    <name type="scientific">Atribacter laminatus</name>
    <dbReference type="NCBI Taxonomy" id="2847778"/>
    <lineage>
        <taxon>Bacteria</taxon>
        <taxon>Pseudomonadati</taxon>
        <taxon>Atribacterota</taxon>
        <taxon>Atribacteria</taxon>
        <taxon>Atribacterales</taxon>
        <taxon>Atribacteraceae</taxon>
        <taxon>Atribacter</taxon>
    </lineage>
</organism>